<dbReference type="RefSeq" id="WP_349637288.1">
    <property type="nucleotide sequence ID" value="NZ_CP090958.1"/>
</dbReference>
<dbReference type="Proteomes" id="UP001209083">
    <property type="component" value="Chromosome"/>
</dbReference>
<reference evidence="5 6" key="1">
    <citation type="submission" date="2023-05" db="EMBL/GenBank/DDBJ databases">
        <title>Lithophilousrod everest ZFBP1038 complete genpme.</title>
        <authorList>
            <person name="Tian M."/>
        </authorList>
    </citation>
    <scope>NUCLEOTIDE SEQUENCE [LARGE SCALE GENOMIC DNA]</scope>
    <source>
        <strain evidence="5 6">ZFBP1038</strain>
    </source>
</reference>
<accession>A0ABY8QQ74</accession>
<evidence type="ECO:0000256" key="3">
    <source>
        <dbReference type="SAM" id="MobiDB-lite"/>
    </source>
</evidence>
<dbReference type="InterPro" id="IPR041916">
    <property type="entry name" value="Anti_sigma_zinc_sf"/>
</dbReference>
<sequence length="100" mass="11344">MSTEERLSEEAPPASKGCCEESRRQNLRRLYDYLDGELGQAEIAEIKAHLQECSPCESELSIESMLKDLVRRSCSESAPASLRERIRERIVIETSDTGRL</sequence>
<evidence type="ECO:0000256" key="2">
    <source>
        <dbReference type="ARBA" id="ARBA00023163"/>
    </source>
</evidence>
<evidence type="ECO:0000256" key="1">
    <source>
        <dbReference type="ARBA" id="ARBA00023015"/>
    </source>
</evidence>
<feature type="domain" description="Putative zinc-finger" evidence="4">
    <location>
        <begin position="28"/>
        <end position="56"/>
    </location>
</feature>
<protein>
    <submittedName>
        <fullName evidence="5">Mycothiol system anti-sigma-R factor</fullName>
    </submittedName>
</protein>
<dbReference type="InterPro" id="IPR024020">
    <property type="entry name" value="Anit_sigma_mycothiol_RsrA"/>
</dbReference>
<keyword evidence="1" id="KW-0805">Transcription regulation</keyword>
<dbReference type="NCBIfam" id="TIGR03988">
    <property type="entry name" value="antisig_RsrA"/>
    <property type="match status" value="1"/>
</dbReference>
<evidence type="ECO:0000313" key="5">
    <source>
        <dbReference type="EMBL" id="WGW10509.1"/>
    </source>
</evidence>
<evidence type="ECO:0000313" key="6">
    <source>
        <dbReference type="Proteomes" id="UP001209083"/>
    </source>
</evidence>
<dbReference type="Pfam" id="PF13490">
    <property type="entry name" value="zf-HC2"/>
    <property type="match status" value="1"/>
</dbReference>
<name>A0ABY8QQ74_9MICO</name>
<dbReference type="EMBL" id="CP090958">
    <property type="protein sequence ID" value="WGW10509.1"/>
    <property type="molecule type" value="Genomic_DNA"/>
</dbReference>
<proteinExistence type="predicted"/>
<feature type="region of interest" description="Disordered" evidence="3">
    <location>
        <begin position="1"/>
        <end position="20"/>
    </location>
</feature>
<gene>
    <name evidence="5" type="primary">rsrA</name>
    <name evidence="5" type="ORF">LWF01_10170</name>
</gene>
<organism evidence="5 6">
    <name type="scientific">Saxibacter everestensis</name>
    <dbReference type="NCBI Taxonomy" id="2909229"/>
    <lineage>
        <taxon>Bacteria</taxon>
        <taxon>Bacillati</taxon>
        <taxon>Actinomycetota</taxon>
        <taxon>Actinomycetes</taxon>
        <taxon>Micrococcales</taxon>
        <taxon>Brevibacteriaceae</taxon>
        <taxon>Saxibacter</taxon>
    </lineage>
</organism>
<keyword evidence="6" id="KW-1185">Reference proteome</keyword>
<keyword evidence="2" id="KW-0804">Transcription</keyword>
<evidence type="ECO:0000259" key="4">
    <source>
        <dbReference type="Pfam" id="PF13490"/>
    </source>
</evidence>
<dbReference type="InterPro" id="IPR027383">
    <property type="entry name" value="Znf_put"/>
</dbReference>
<dbReference type="Gene3D" id="1.10.10.1320">
    <property type="entry name" value="Anti-sigma factor, zinc-finger domain"/>
    <property type="match status" value="1"/>
</dbReference>